<dbReference type="PRINTS" id="PR01038">
    <property type="entry name" value="TRNASYNTHARG"/>
</dbReference>
<feature type="compositionally biased region" description="Basic and acidic residues" evidence="1">
    <location>
        <begin position="1"/>
        <end position="18"/>
    </location>
</feature>
<dbReference type="GO" id="GO:0006420">
    <property type="term" value="P:arginyl-tRNA aminoacylation"/>
    <property type="evidence" value="ECO:0007669"/>
    <property type="project" value="InterPro"/>
</dbReference>
<dbReference type="Gene3D" id="3.30.1360.70">
    <property type="entry name" value="Arginyl tRNA synthetase N-terminal domain"/>
    <property type="match status" value="1"/>
</dbReference>
<organism evidence="3">
    <name type="scientific">mine drainage metagenome</name>
    <dbReference type="NCBI Taxonomy" id="410659"/>
    <lineage>
        <taxon>unclassified sequences</taxon>
        <taxon>metagenomes</taxon>
        <taxon>ecological metagenomes</taxon>
    </lineage>
</organism>
<evidence type="ECO:0000256" key="1">
    <source>
        <dbReference type="SAM" id="MobiDB-lite"/>
    </source>
</evidence>
<keyword evidence="3" id="KW-0030">Aminoacyl-tRNA synthetase</keyword>
<dbReference type="AlphaFoldDB" id="T1ADA9"/>
<dbReference type="PANTHER" id="PTHR11956:SF5">
    <property type="entry name" value="ARGININE--TRNA LIGASE, CYTOPLASMIC"/>
    <property type="match status" value="1"/>
</dbReference>
<feature type="domain" description="Arginyl-tRNA synthetase catalytic core" evidence="2">
    <location>
        <begin position="164"/>
        <end position="221"/>
    </location>
</feature>
<gene>
    <name evidence="3" type="ORF">B1B_15580</name>
</gene>
<proteinExistence type="predicted"/>
<dbReference type="GO" id="GO:0004814">
    <property type="term" value="F:arginine-tRNA ligase activity"/>
    <property type="evidence" value="ECO:0007669"/>
    <property type="project" value="UniProtKB-EC"/>
</dbReference>
<evidence type="ECO:0000259" key="2">
    <source>
        <dbReference type="Pfam" id="PF00750"/>
    </source>
</evidence>
<dbReference type="InterPro" id="IPR001278">
    <property type="entry name" value="Arg-tRNA-ligase"/>
</dbReference>
<dbReference type="PANTHER" id="PTHR11956">
    <property type="entry name" value="ARGINYL-TRNA SYNTHETASE"/>
    <property type="match status" value="1"/>
</dbReference>
<reference evidence="3" key="2">
    <citation type="journal article" date="2014" name="ISME J.">
        <title>Microbial stratification in low pH oxic and suboxic macroscopic growths along an acid mine drainage.</title>
        <authorList>
            <person name="Mendez-Garcia C."/>
            <person name="Mesa V."/>
            <person name="Sprenger R.R."/>
            <person name="Richter M."/>
            <person name="Diez M.S."/>
            <person name="Solano J."/>
            <person name="Bargiela R."/>
            <person name="Golyshina O.V."/>
            <person name="Manteca A."/>
            <person name="Ramos J.L."/>
            <person name="Gallego J.R."/>
            <person name="Llorente I."/>
            <person name="Martins Dos Santos V.A."/>
            <person name="Jensen O.N."/>
            <person name="Pelaez A.I."/>
            <person name="Sanchez J."/>
            <person name="Ferrer M."/>
        </authorList>
    </citation>
    <scope>NUCLEOTIDE SEQUENCE</scope>
</reference>
<dbReference type="GO" id="GO:0005524">
    <property type="term" value="F:ATP binding"/>
    <property type="evidence" value="ECO:0007669"/>
    <property type="project" value="InterPro"/>
</dbReference>
<feature type="non-terminal residue" evidence="3">
    <location>
        <position position="1"/>
    </location>
</feature>
<name>T1ADA9_9ZZZZ</name>
<feature type="non-terminal residue" evidence="3">
    <location>
        <position position="222"/>
    </location>
</feature>
<accession>T1ADA9</accession>
<comment type="caution">
    <text evidence="3">The sequence shown here is derived from an EMBL/GenBank/DDBJ whole genome shotgun (WGS) entry which is preliminary data.</text>
</comment>
<dbReference type="SUPFAM" id="SSF55190">
    <property type="entry name" value="Arginyl-tRNA synthetase (ArgRS), N-terminal 'additional' domain"/>
    <property type="match status" value="1"/>
</dbReference>
<feature type="compositionally biased region" description="Pro residues" evidence="1">
    <location>
        <begin position="35"/>
        <end position="46"/>
    </location>
</feature>
<dbReference type="InterPro" id="IPR035684">
    <property type="entry name" value="ArgRS_core"/>
</dbReference>
<sequence length="222" mass="24220">GFERELPVADEDRIDHEGTVMTGTPPKEFSLPDAVNPPSPAPPLPADPWSRIAPPLVDRLSEAFRAESIPVERSELETALDRTGGEGWDLALAVHRWARVAGRTPAQLAEQLAGRLRPAMRPLQGAAAVQGYVNLTLDPATVARGTLETVFQRWERYGRWEAVNASACVEHTSANPTGAFHVGRVRNAIIGDTLVRVLRARGIPTVTQYYVDDMGRQAAMIT</sequence>
<dbReference type="Pfam" id="PF00750">
    <property type="entry name" value="tRNA-synt_1d"/>
    <property type="match status" value="1"/>
</dbReference>
<dbReference type="InterPro" id="IPR036695">
    <property type="entry name" value="Arg-tRNA-synth_N_sf"/>
</dbReference>
<keyword evidence="3" id="KW-0436">Ligase</keyword>
<dbReference type="GO" id="GO:0005737">
    <property type="term" value="C:cytoplasm"/>
    <property type="evidence" value="ECO:0007669"/>
    <property type="project" value="InterPro"/>
</dbReference>
<feature type="region of interest" description="Disordered" evidence="1">
    <location>
        <begin position="1"/>
        <end position="49"/>
    </location>
</feature>
<dbReference type="EC" id="6.1.1.19" evidence="3"/>
<evidence type="ECO:0000313" key="3">
    <source>
        <dbReference type="EMBL" id="EQD38979.1"/>
    </source>
</evidence>
<dbReference type="SUPFAM" id="SSF52374">
    <property type="entry name" value="Nucleotidylyl transferase"/>
    <property type="match status" value="1"/>
</dbReference>
<dbReference type="InterPro" id="IPR014729">
    <property type="entry name" value="Rossmann-like_a/b/a_fold"/>
</dbReference>
<dbReference type="Gene3D" id="3.40.50.620">
    <property type="entry name" value="HUPs"/>
    <property type="match status" value="1"/>
</dbReference>
<protein>
    <submittedName>
        <fullName evidence="3">Arginyl-tRNA synthetase</fullName>
        <ecNumber evidence="3">6.1.1.19</ecNumber>
    </submittedName>
</protein>
<dbReference type="EMBL" id="AUZY01010367">
    <property type="protein sequence ID" value="EQD38979.1"/>
    <property type="molecule type" value="Genomic_DNA"/>
</dbReference>
<reference evidence="3" key="1">
    <citation type="submission" date="2013-08" db="EMBL/GenBank/DDBJ databases">
        <authorList>
            <person name="Mendez C."/>
            <person name="Richter M."/>
            <person name="Ferrer M."/>
            <person name="Sanchez J."/>
        </authorList>
    </citation>
    <scope>NUCLEOTIDE SEQUENCE</scope>
</reference>